<dbReference type="SUPFAM" id="SSF109709">
    <property type="entry name" value="KorB DNA-binding domain-like"/>
    <property type="match status" value="1"/>
</dbReference>
<evidence type="ECO:0000313" key="4">
    <source>
        <dbReference type="Proteomes" id="UP001172778"/>
    </source>
</evidence>
<dbReference type="Proteomes" id="UP001172778">
    <property type="component" value="Unassembled WGS sequence"/>
</dbReference>
<dbReference type="NCBIfam" id="TIGR00180">
    <property type="entry name" value="parB_part"/>
    <property type="match status" value="1"/>
</dbReference>
<evidence type="ECO:0000256" key="1">
    <source>
        <dbReference type="ARBA" id="ARBA00006295"/>
    </source>
</evidence>
<dbReference type="PANTHER" id="PTHR33375">
    <property type="entry name" value="CHROMOSOME-PARTITIONING PROTEIN PARB-RELATED"/>
    <property type="match status" value="1"/>
</dbReference>
<dbReference type="SMART" id="SM00470">
    <property type="entry name" value="ParB"/>
    <property type="match status" value="1"/>
</dbReference>
<dbReference type="Gene3D" id="3.90.1530.30">
    <property type="match status" value="1"/>
</dbReference>
<proteinExistence type="inferred from homology"/>
<comment type="similarity">
    <text evidence="1">Belongs to the ParB family.</text>
</comment>
<dbReference type="InterPro" id="IPR036086">
    <property type="entry name" value="ParB/Sulfiredoxin_sf"/>
</dbReference>
<reference evidence="3" key="1">
    <citation type="submission" date="2023-03" db="EMBL/GenBank/DDBJ databases">
        <title>Chitinimonas shenzhenensis gen. nov., sp. nov., a novel member of family Burkholderiaceae isolated from activated sludge collected in Shen Zhen, China.</title>
        <authorList>
            <person name="Wang X."/>
        </authorList>
    </citation>
    <scope>NUCLEOTIDE SEQUENCE</scope>
    <source>
        <strain evidence="3">DQS-5</strain>
    </source>
</reference>
<dbReference type="InterPro" id="IPR050336">
    <property type="entry name" value="Chromosome_partition/occlusion"/>
</dbReference>
<evidence type="ECO:0000259" key="2">
    <source>
        <dbReference type="SMART" id="SM00470"/>
    </source>
</evidence>
<dbReference type="EMBL" id="JARRAF010000034">
    <property type="protein sequence ID" value="MDK2126252.1"/>
    <property type="molecule type" value="Genomic_DNA"/>
</dbReference>
<protein>
    <submittedName>
        <fullName evidence="3">ParB/RepB/Spo0J family partition protein</fullName>
    </submittedName>
</protein>
<dbReference type="Pfam" id="PF02195">
    <property type="entry name" value="ParB_N"/>
    <property type="match status" value="1"/>
</dbReference>
<organism evidence="3 4">
    <name type="scientific">Parachitinimonas caeni</name>
    <dbReference type="NCBI Taxonomy" id="3031301"/>
    <lineage>
        <taxon>Bacteria</taxon>
        <taxon>Pseudomonadati</taxon>
        <taxon>Pseudomonadota</taxon>
        <taxon>Betaproteobacteria</taxon>
        <taxon>Neisseriales</taxon>
        <taxon>Chitinibacteraceae</taxon>
        <taxon>Parachitinimonas</taxon>
    </lineage>
</organism>
<dbReference type="SUPFAM" id="SSF110849">
    <property type="entry name" value="ParB/Sulfiredoxin"/>
    <property type="match status" value="1"/>
</dbReference>
<dbReference type="RefSeq" id="WP_284102572.1">
    <property type="nucleotide sequence ID" value="NZ_JARRAF010000034.1"/>
</dbReference>
<sequence>MASALAARAEQREGRAEQAQETARAIFNFQEGDRKQTIPCRRIKRSPFQPRVEFDHDELAKLAILIQETNGVVEPILVREIVGDPDFDFELLAGERRLIAVRDHLGWESIEALIRICDDSKAVLITAVENLGRVDLSDYEKSKLIAPLQETGAAKTYISLARVLGESERTIHRLFAFQSLPTQLVDFLDKNPKLITGTYIEQTQDLLQRDHLDLVIAACSLVNDKKLTKGKPMFDWISRQITGPKSKTEVKIRNQDGAIVATMAMAVGKRGSSIQIKTPAKGLDIKDLGCRIETLLNELSKKTI</sequence>
<name>A0ABT7E5R5_9NEIS</name>
<dbReference type="PANTHER" id="PTHR33375:SF1">
    <property type="entry name" value="CHROMOSOME-PARTITIONING PROTEIN PARB-RELATED"/>
    <property type="match status" value="1"/>
</dbReference>
<gene>
    <name evidence="3" type="ORF">PZA18_19595</name>
</gene>
<feature type="domain" description="ParB-like N-terminal" evidence="2">
    <location>
        <begin position="36"/>
        <end position="131"/>
    </location>
</feature>
<dbReference type="InterPro" id="IPR004437">
    <property type="entry name" value="ParB/RepB/Spo0J"/>
</dbReference>
<keyword evidence="4" id="KW-1185">Reference proteome</keyword>
<dbReference type="InterPro" id="IPR003115">
    <property type="entry name" value="ParB_N"/>
</dbReference>
<accession>A0ABT7E5R5</accession>
<comment type="caution">
    <text evidence="3">The sequence shown here is derived from an EMBL/GenBank/DDBJ whole genome shotgun (WGS) entry which is preliminary data.</text>
</comment>
<dbReference type="Gene3D" id="1.10.10.2830">
    <property type="match status" value="1"/>
</dbReference>
<evidence type="ECO:0000313" key="3">
    <source>
        <dbReference type="EMBL" id="MDK2126252.1"/>
    </source>
</evidence>